<reference evidence="3 5" key="3">
    <citation type="submission" date="2016-12" db="EMBL/GenBank/DDBJ databases">
        <title>The new phylogeny of genus Mycobacterium.</title>
        <authorList>
            <person name="Tortoli E."/>
            <person name="Trovato A."/>
            <person name="Cirillo D.M."/>
        </authorList>
    </citation>
    <scope>NUCLEOTIDE SEQUENCE [LARGE SCALE GENOMIC DNA]</scope>
    <source>
        <strain evidence="3 5">DSM 44942</strain>
    </source>
</reference>
<dbReference type="InterPro" id="IPR024747">
    <property type="entry name" value="Pyridox_Oxase-rel"/>
</dbReference>
<dbReference type="PATRIC" id="fig|342002.3.peg.3653"/>
<dbReference type="Gene3D" id="2.30.110.10">
    <property type="entry name" value="Electron Transport, Fmn-binding Protein, Chain A"/>
    <property type="match status" value="1"/>
</dbReference>
<reference evidence="4" key="1">
    <citation type="submission" date="2015-04" db="EMBL/GenBank/DDBJ databases">
        <title>Genome sequence of Mycobacterium arupense GUC1.</title>
        <authorList>
            <person name="Greninger A.L."/>
            <person name="Cunningham G."/>
            <person name="Chiu C.Y."/>
            <person name="Miller S."/>
        </authorList>
    </citation>
    <scope>NUCLEOTIDE SEQUENCE [LARGE SCALE GENOMIC DNA]</scope>
    <source>
        <strain evidence="4">GUC1</strain>
    </source>
</reference>
<evidence type="ECO:0000313" key="2">
    <source>
        <dbReference type="EMBL" id="KKB98232.1"/>
    </source>
</evidence>
<reference evidence="2" key="2">
    <citation type="submission" date="2015-04" db="EMBL/GenBank/DDBJ databases">
        <title>Genome sequence of Mycobacterium arupense strain GUC1.</title>
        <authorList>
            <person name="Greninger A.L."/>
            <person name="Cunningham G."/>
            <person name="Chiu C.Y."/>
            <person name="Miller S."/>
        </authorList>
    </citation>
    <scope>NUCLEOTIDE SEQUENCE</scope>
    <source>
        <strain evidence="2">GUC1</strain>
    </source>
</reference>
<proteinExistence type="predicted"/>
<accession>A0A0F5MW26</accession>
<comment type="caution">
    <text evidence="2">The sequence shown here is derived from an EMBL/GenBank/DDBJ whole genome shotgun (WGS) entry which is preliminary data.</text>
</comment>
<dbReference type="OrthoDB" id="5242787at2"/>
<keyword evidence="1" id="KW-0560">Oxidoreductase</keyword>
<organism evidence="2 4">
    <name type="scientific">Mycolicibacter arupensis</name>
    <dbReference type="NCBI Taxonomy" id="342002"/>
    <lineage>
        <taxon>Bacteria</taxon>
        <taxon>Bacillati</taxon>
        <taxon>Actinomycetota</taxon>
        <taxon>Actinomycetes</taxon>
        <taxon>Mycobacteriales</taxon>
        <taxon>Mycobacteriaceae</taxon>
        <taxon>Mycolicibacter</taxon>
    </lineage>
</organism>
<dbReference type="Pfam" id="PF12900">
    <property type="entry name" value="Pyridox_ox_2"/>
    <property type="match status" value="1"/>
</dbReference>
<dbReference type="GO" id="GO:0005829">
    <property type="term" value="C:cytosol"/>
    <property type="evidence" value="ECO:0007669"/>
    <property type="project" value="TreeGrafter"/>
</dbReference>
<dbReference type="EMBL" id="LASW01000080">
    <property type="protein sequence ID" value="KKB98232.1"/>
    <property type="molecule type" value="Genomic_DNA"/>
</dbReference>
<dbReference type="InterPro" id="IPR012349">
    <property type="entry name" value="Split_barrel_FMN-bd"/>
</dbReference>
<dbReference type="EMBL" id="MVHH01000011">
    <property type="protein sequence ID" value="OQZ99302.1"/>
    <property type="molecule type" value="Genomic_DNA"/>
</dbReference>
<gene>
    <name evidence="3" type="ORF">BST15_07500</name>
    <name evidence="2" type="ORF">WR43_15555</name>
</gene>
<evidence type="ECO:0000256" key="1">
    <source>
        <dbReference type="ARBA" id="ARBA00023002"/>
    </source>
</evidence>
<dbReference type="PANTHER" id="PTHR35176">
    <property type="entry name" value="HEME OXYGENASE HI_0854-RELATED"/>
    <property type="match status" value="1"/>
</dbReference>
<protein>
    <submittedName>
        <fullName evidence="2">Pyridoxamine 5'-phosphate oxidase</fullName>
    </submittedName>
</protein>
<dbReference type="Proteomes" id="UP000192327">
    <property type="component" value="Unassembled WGS sequence"/>
</dbReference>
<name>A0A0F5MW26_9MYCO</name>
<dbReference type="PANTHER" id="PTHR35176:SF6">
    <property type="entry name" value="HEME OXYGENASE HI_0854-RELATED"/>
    <property type="match status" value="1"/>
</dbReference>
<dbReference type="GO" id="GO:0070967">
    <property type="term" value="F:coenzyme F420 binding"/>
    <property type="evidence" value="ECO:0007669"/>
    <property type="project" value="TreeGrafter"/>
</dbReference>
<evidence type="ECO:0000313" key="3">
    <source>
        <dbReference type="EMBL" id="OQZ99302.1"/>
    </source>
</evidence>
<dbReference type="SUPFAM" id="SSF50475">
    <property type="entry name" value="FMN-binding split barrel"/>
    <property type="match status" value="1"/>
</dbReference>
<evidence type="ECO:0000313" key="4">
    <source>
        <dbReference type="Proteomes" id="UP000034416"/>
    </source>
</evidence>
<dbReference type="STRING" id="342002.BST15_07500"/>
<evidence type="ECO:0000313" key="5">
    <source>
        <dbReference type="Proteomes" id="UP000192327"/>
    </source>
</evidence>
<dbReference type="GO" id="GO:0016627">
    <property type="term" value="F:oxidoreductase activity, acting on the CH-CH group of donors"/>
    <property type="evidence" value="ECO:0007669"/>
    <property type="project" value="TreeGrafter"/>
</dbReference>
<dbReference type="InterPro" id="IPR052019">
    <property type="entry name" value="F420H2_bilvrd_red/Heme_oxyg"/>
</dbReference>
<dbReference type="Proteomes" id="UP000034416">
    <property type="component" value="Unassembled WGS sequence"/>
</dbReference>
<dbReference type="RefSeq" id="WP_046190501.1">
    <property type="nucleotide sequence ID" value="NZ_JACKUJ010000017.1"/>
</dbReference>
<sequence>MSLSPDEREQFLAEPHIAALSVDAGQGRGPLTVPIWYQYTPGGEPWVMTAAGSRKARLIEAAGCFSLMVERTEPTLRYVAVDGTVSRIEPGTEELHAELAHRYLPPERAEKFLEYASAELGEQIVIYMKPRHWLSADLGAI</sequence>
<dbReference type="AlphaFoldDB" id="A0A0F5MW26"/>
<keyword evidence="5" id="KW-1185">Reference proteome</keyword>